<reference evidence="2" key="1">
    <citation type="submission" date="2022-01" db="EMBL/GenBank/DDBJ databases">
        <authorList>
            <person name="King R."/>
        </authorList>
    </citation>
    <scope>NUCLEOTIDE SEQUENCE</scope>
</reference>
<proteinExistence type="predicted"/>
<organism evidence="2 3">
    <name type="scientific">Ceutorhynchus assimilis</name>
    <name type="common">cabbage seed weevil</name>
    <dbReference type="NCBI Taxonomy" id="467358"/>
    <lineage>
        <taxon>Eukaryota</taxon>
        <taxon>Metazoa</taxon>
        <taxon>Ecdysozoa</taxon>
        <taxon>Arthropoda</taxon>
        <taxon>Hexapoda</taxon>
        <taxon>Insecta</taxon>
        <taxon>Pterygota</taxon>
        <taxon>Neoptera</taxon>
        <taxon>Endopterygota</taxon>
        <taxon>Coleoptera</taxon>
        <taxon>Polyphaga</taxon>
        <taxon>Cucujiformia</taxon>
        <taxon>Curculionidae</taxon>
        <taxon>Ceutorhynchinae</taxon>
        <taxon>Ceutorhynchus</taxon>
    </lineage>
</organism>
<dbReference type="EMBL" id="OU892277">
    <property type="protein sequence ID" value="CAG9760795.1"/>
    <property type="molecule type" value="Genomic_DNA"/>
</dbReference>
<accession>A0A9N9MEI5</accession>
<keyword evidence="3" id="KW-1185">Reference proteome</keyword>
<feature type="compositionally biased region" description="Basic and acidic residues" evidence="1">
    <location>
        <begin position="341"/>
        <end position="358"/>
    </location>
</feature>
<dbReference type="Proteomes" id="UP001152799">
    <property type="component" value="Chromosome 1"/>
</dbReference>
<gene>
    <name evidence="2" type="ORF">CEUTPL_LOCUS1516</name>
</gene>
<evidence type="ECO:0000313" key="2">
    <source>
        <dbReference type="EMBL" id="CAG9760795.1"/>
    </source>
</evidence>
<name>A0A9N9MEI5_9CUCU</name>
<dbReference type="AlphaFoldDB" id="A0A9N9MEI5"/>
<feature type="region of interest" description="Disordered" evidence="1">
    <location>
        <begin position="321"/>
        <end position="364"/>
    </location>
</feature>
<dbReference type="OrthoDB" id="6782145at2759"/>
<evidence type="ECO:0000313" key="3">
    <source>
        <dbReference type="Proteomes" id="UP001152799"/>
    </source>
</evidence>
<protein>
    <recommendedName>
        <fullName evidence="4">MADF domain-containing protein</fullName>
    </recommendedName>
</protein>
<evidence type="ECO:0008006" key="4">
    <source>
        <dbReference type="Google" id="ProtNLM"/>
    </source>
</evidence>
<sequence length="383" mass="44313">MMSKIQDKKWTIKNKASYEDEMAIKLRNLKYSRDDEPSENIPCKKRHHENHPAFQRKYVEYCIAMKDSFTQMGNPFLEHGQELVALDTRVVAAKASAEALYSLEKSGKGIYESFIKERFVEGNTEEADARLVWHARDMAEHGARRVLVRSSVTDVLVLFVSYFGILKEIGLEELWMLTGTRTKRRYVPVHAIAAALGREKSDALRGFYAYTGSDSTSYFASEGNKTCFNTLLSHTEKCGEEFKTAVTFRQVQSKWKSLKRTYKTVLLHNNTSGKQRRYWEFFNKIHGFMHKKPEIPLLQLAAILEDCKLKKQVASSNEAMITKTTNDEDESDTNSGQLSFKNEETSFSKKTRNRESQVAKRHKEKMAKLDRFNDLFEKMVEEM</sequence>
<evidence type="ECO:0000256" key="1">
    <source>
        <dbReference type="SAM" id="MobiDB-lite"/>
    </source>
</evidence>